<evidence type="ECO:0000256" key="1">
    <source>
        <dbReference type="SAM" id="SignalP"/>
    </source>
</evidence>
<evidence type="ECO:0008006" key="4">
    <source>
        <dbReference type="Google" id="ProtNLM"/>
    </source>
</evidence>
<evidence type="ECO:0000313" key="3">
    <source>
        <dbReference type="Proteomes" id="UP000323708"/>
    </source>
</evidence>
<accession>A0A5B0WQB0</accession>
<dbReference type="AlphaFoldDB" id="A0A5B0WQB0"/>
<dbReference type="EMBL" id="VTUX01000010">
    <property type="protein sequence ID" value="KAA1188445.1"/>
    <property type="molecule type" value="Genomic_DNA"/>
</dbReference>
<reference evidence="2 3" key="1">
    <citation type="submission" date="2019-09" db="EMBL/GenBank/DDBJ databases">
        <authorList>
            <person name="Chen X.-Y."/>
        </authorList>
    </citation>
    <scope>NUCLEOTIDE SEQUENCE [LARGE SCALE GENOMIC DNA]</scope>
    <source>
        <strain evidence="2 3">NY5</strain>
    </source>
</reference>
<dbReference type="RefSeq" id="WP_149612910.1">
    <property type="nucleotide sequence ID" value="NZ_VTUX01000010.1"/>
</dbReference>
<feature type="chain" id="PRO_5022780738" description="Cysteine rich repeat-containing protein" evidence="1">
    <location>
        <begin position="25"/>
        <end position="127"/>
    </location>
</feature>
<keyword evidence="3" id="KW-1185">Reference proteome</keyword>
<name>A0A5B0WQB0_9GAMM</name>
<evidence type="ECO:0000313" key="2">
    <source>
        <dbReference type="EMBL" id="KAA1188445.1"/>
    </source>
</evidence>
<feature type="signal peptide" evidence="1">
    <location>
        <begin position="1"/>
        <end position="24"/>
    </location>
</feature>
<protein>
    <recommendedName>
        <fullName evidence="4">Cysteine rich repeat-containing protein</fullName>
    </recommendedName>
</protein>
<comment type="caution">
    <text evidence="2">The sequence shown here is derived from an EMBL/GenBank/DDBJ whole genome shotgun (WGS) entry which is preliminary data.</text>
</comment>
<sequence length="127" mass="13945">MSLLRPLIMPLTAVLLAAPAVATADSLESAANDLCEKVKSCTLAEMNQQELTPELKAMMEPMLENMCVAMREGIREVPVEHELHAPAIACLRSMANLSCADFQDDTKVDTAECRKYRDMAEKLYGGN</sequence>
<dbReference type="Proteomes" id="UP000323708">
    <property type="component" value="Unassembled WGS sequence"/>
</dbReference>
<proteinExistence type="predicted"/>
<organism evidence="2 3">
    <name type="scientific">Pseudohalioglobus sediminis</name>
    <dbReference type="NCBI Taxonomy" id="2606449"/>
    <lineage>
        <taxon>Bacteria</taxon>
        <taxon>Pseudomonadati</taxon>
        <taxon>Pseudomonadota</taxon>
        <taxon>Gammaproteobacteria</taxon>
        <taxon>Cellvibrionales</taxon>
        <taxon>Halieaceae</taxon>
        <taxon>Pseudohalioglobus</taxon>
    </lineage>
</organism>
<keyword evidence="1" id="KW-0732">Signal</keyword>
<gene>
    <name evidence="2" type="ORF">F0M18_18285</name>
</gene>